<keyword evidence="4" id="KW-1185">Reference proteome</keyword>
<evidence type="ECO:0000313" key="3">
    <source>
        <dbReference type="EMBL" id="ELZ41768.1"/>
    </source>
</evidence>
<dbReference type="GO" id="GO:0032259">
    <property type="term" value="P:methylation"/>
    <property type="evidence" value="ECO:0007669"/>
    <property type="project" value="UniProtKB-KW"/>
</dbReference>
<comment type="caution">
    <text evidence="3">The sequence shown here is derived from an EMBL/GenBank/DDBJ whole genome shotgun (WGS) entry which is preliminary data.</text>
</comment>
<dbReference type="Pfam" id="PF13649">
    <property type="entry name" value="Methyltransf_25"/>
    <property type="match status" value="1"/>
</dbReference>
<dbReference type="SUPFAM" id="SSF53335">
    <property type="entry name" value="S-adenosyl-L-methionine-dependent methyltransferases"/>
    <property type="match status" value="1"/>
</dbReference>
<proteinExistence type="predicted"/>
<dbReference type="EMBL" id="AOJE01000015">
    <property type="protein sequence ID" value="ELZ41768.1"/>
    <property type="molecule type" value="Genomic_DNA"/>
</dbReference>
<evidence type="ECO:0000259" key="2">
    <source>
        <dbReference type="Pfam" id="PF13649"/>
    </source>
</evidence>
<dbReference type="Gene3D" id="3.40.50.150">
    <property type="entry name" value="Vaccinia Virus protein VP39"/>
    <property type="match status" value="1"/>
</dbReference>
<gene>
    <name evidence="3" type="ORF">C471_05296</name>
</gene>
<dbReference type="CDD" id="cd02440">
    <property type="entry name" value="AdoMet_MTases"/>
    <property type="match status" value="1"/>
</dbReference>
<dbReference type="Proteomes" id="UP000011514">
    <property type="component" value="Unassembled WGS sequence"/>
</dbReference>
<accession>M0E3Z6</accession>
<organism evidence="3 4">
    <name type="scientific">Halorubrum saccharovorum DSM 1137</name>
    <dbReference type="NCBI Taxonomy" id="1227484"/>
    <lineage>
        <taxon>Archaea</taxon>
        <taxon>Methanobacteriati</taxon>
        <taxon>Methanobacteriota</taxon>
        <taxon>Stenosarchaea group</taxon>
        <taxon>Halobacteria</taxon>
        <taxon>Halobacteriales</taxon>
        <taxon>Haloferacaceae</taxon>
        <taxon>Halorubrum</taxon>
    </lineage>
</organism>
<reference evidence="3 4" key="1">
    <citation type="journal article" date="2014" name="PLoS Genet.">
        <title>Phylogenetically driven sequencing of extremely halophilic archaea reveals strategies for static and dynamic osmo-response.</title>
        <authorList>
            <person name="Becker E.A."/>
            <person name="Seitzer P.M."/>
            <person name="Tritt A."/>
            <person name="Larsen D."/>
            <person name="Krusor M."/>
            <person name="Yao A.I."/>
            <person name="Wu D."/>
            <person name="Madern D."/>
            <person name="Eisen J.A."/>
            <person name="Darling A.E."/>
            <person name="Facciotti M.T."/>
        </authorList>
    </citation>
    <scope>NUCLEOTIDE SEQUENCE [LARGE SCALE GENOMIC DNA]</scope>
    <source>
        <strain evidence="3 4">DSM 1137</strain>
    </source>
</reference>
<evidence type="ECO:0000256" key="1">
    <source>
        <dbReference type="ARBA" id="ARBA00022679"/>
    </source>
</evidence>
<feature type="domain" description="Methyltransferase" evidence="2">
    <location>
        <begin position="37"/>
        <end position="133"/>
    </location>
</feature>
<dbReference type="PATRIC" id="fig|1227484.4.peg.1087"/>
<dbReference type="PANTHER" id="PTHR43861">
    <property type="entry name" value="TRANS-ACONITATE 2-METHYLTRANSFERASE-RELATED"/>
    <property type="match status" value="1"/>
</dbReference>
<keyword evidence="1 3" id="KW-0808">Transferase</keyword>
<dbReference type="STRING" id="1227484.C471_05296"/>
<protein>
    <submittedName>
        <fullName evidence="3">Methyltransferase type 11</fullName>
    </submittedName>
</protein>
<name>M0E3Z6_9EURY</name>
<dbReference type="InterPro" id="IPR041698">
    <property type="entry name" value="Methyltransf_25"/>
</dbReference>
<dbReference type="AlphaFoldDB" id="M0E3Z6"/>
<dbReference type="eggNOG" id="arCOG02702">
    <property type="taxonomic scope" value="Archaea"/>
</dbReference>
<dbReference type="InterPro" id="IPR029063">
    <property type="entry name" value="SAM-dependent_MTases_sf"/>
</dbReference>
<sequence>MDRFQNTGQPDWDWWGRAWPTPGATLRQLGLAPGDRVVEIGSGNGYFALPAARIADPETVYAVDVDGSLLGELDALAADQAIDNVRTVEGDARALPSLLPEPVDVALLANAFHGIEDRAAFVEAVADALAVGGRFAVVNWRDVPREETTIGGEPRGPPTDLRLPPEATRRAVEDAGDLRLVREVDLPPYHYGLVFER</sequence>
<dbReference type="OrthoDB" id="1018at2157"/>
<evidence type="ECO:0000313" key="4">
    <source>
        <dbReference type="Proteomes" id="UP000011514"/>
    </source>
</evidence>
<keyword evidence="3" id="KW-0489">Methyltransferase</keyword>
<dbReference type="RefSeq" id="WP_004047014.1">
    <property type="nucleotide sequence ID" value="NZ_AOJE01000015.1"/>
</dbReference>
<dbReference type="GO" id="GO:0008168">
    <property type="term" value="F:methyltransferase activity"/>
    <property type="evidence" value="ECO:0007669"/>
    <property type="project" value="UniProtKB-KW"/>
</dbReference>